<evidence type="ECO:0008006" key="2">
    <source>
        <dbReference type="Google" id="ProtNLM"/>
    </source>
</evidence>
<gene>
    <name evidence="1" type="ORF">MNBD_DELTA01-1678</name>
</gene>
<dbReference type="EMBL" id="UOEA01000023">
    <property type="protein sequence ID" value="VAV82641.1"/>
    <property type="molecule type" value="Genomic_DNA"/>
</dbReference>
<evidence type="ECO:0000313" key="1">
    <source>
        <dbReference type="EMBL" id="VAV82641.1"/>
    </source>
</evidence>
<reference evidence="1" key="1">
    <citation type="submission" date="2018-06" db="EMBL/GenBank/DDBJ databases">
        <authorList>
            <person name="Zhirakovskaya E."/>
        </authorList>
    </citation>
    <scope>NUCLEOTIDE SEQUENCE</scope>
</reference>
<dbReference type="AlphaFoldDB" id="A0A3B0QQ36"/>
<feature type="non-terminal residue" evidence="1">
    <location>
        <position position="1"/>
    </location>
</feature>
<sequence length="124" mass="12553">GEKSLAPAAVISGIAYYTTYTPFISAGGSTDPCVVGNRGTATIYAVKYLTAAAAYNWDSSNDTSVEVLDVTDRSTVAGAGIPSGLVISISAGGISAIVGTGGALVTPDIVDTGSTIPTYWREVW</sequence>
<proteinExistence type="predicted"/>
<organism evidence="1">
    <name type="scientific">hydrothermal vent metagenome</name>
    <dbReference type="NCBI Taxonomy" id="652676"/>
    <lineage>
        <taxon>unclassified sequences</taxon>
        <taxon>metagenomes</taxon>
        <taxon>ecological metagenomes</taxon>
    </lineage>
</organism>
<name>A0A3B0QQ36_9ZZZZ</name>
<accession>A0A3B0QQ36</accession>
<protein>
    <recommendedName>
        <fullName evidence="2">Type IV fimbrial biogenesis protein PilY1</fullName>
    </recommendedName>
</protein>